<keyword evidence="4" id="KW-1185">Reference proteome</keyword>
<dbReference type="Pfam" id="PF17667">
    <property type="entry name" value="Pkinase_fungal"/>
    <property type="match status" value="1"/>
</dbReference>
<dbReference type="PANTHER" id="PTHR38248:SF2">
    <property type="entry name" value="FUNK1 11"/>
    <property type="match status" value="1"/>
</dbReference>
<organism evidence="3 4">
    <name type="scientific">Lentinula detonsa</name>
    <dbReference type="NCBI Taxonomy" id="2804962"/>
    <lineage>
        <taxon>Eukaryota</taxon>
        <taxon>Fungi</taxon>
        <taxon>Dikarya</taxon>
        <taxon>Basidiomycota</taxon>
        <taxon>Agaricomycotina</taxon>
        <taxon>Agaricomycetes</taxon>
        <taxon>Agaricomycetidae</taxon>
        <taxon>Agaricales</taxon>
        <taxon>Marasmiineae</taxon>
        <taxon>Omphalotaceae</taxon>
        <taxon>Lentinula</taxon>
    </lineage>
</organism>
<dbReference type="InterPro" id="IPR011009">
    <property type="entry name" value="Kinase-like_dom_sf"/>
</dbReference>
<comment type="caution">
    <text evidence="3">The sequence shown here is derived from an EMBL/GenBank/DDBJ whole genome shotgun (WGS) entry which is preliminary data.</text>
</comment>
<dbReference type="InterPro" id="IPR008266">
    <property type="entry name" value="Tyr_kinase_AS"/>
</dbReference>
<evidence type="ECO:0000313" key="4">
    <source>
        <dbReference type="Proteomes" id="UP001142393"/>
    </source>
</evidence>
<dbReference type="PROSITE" id="PS00109">
    <property type="entry name" value="PROTEIN_KINASE_TYR"/>
    <property type="match status" value="1"/>
</dbReference>
<name>A0A9W8NZY0_9AGAR</name>
<reference evidence="3 4" key="1">
    <citation type="journal article" date="2023" name="Proc. Natl. Acad. Sci. U.S.A.">
        <title>A global phylogenomic analysis of the shiitake genus Lentinula.</title>
        <authorList>
            <person name="Sierra-Patev S."/>
            <person name="Min B."/>
            <person name="Naranjo-Ortiz M."/>
            <person name="Looney B."/>
            <person name="Konkel Z."/>
            <person name="Slot J.C."/>
            <person name="Sakamoto Y."/>
            <person name="Steenwyk J.L."/>
            <person name="Rokas A."/>
            <person name="Carro J."/>
            <person name="Camarero S."/>
            <person name="Ferreira P."/>
            <person name="Molpeceres G."/>
            <person name="Ruiz-Duenas F.J."/>
            <person name="Serrano A."/>
            <person name="Henrissat B."/>
            <person name="Drula E."/>
            <person name="Hughes K.W."/>
            <person name="Mata J.L."/>
            <person name="Ishikawa N.K."/>
            <person name="Vargas-Isla R."/>
            <person name="Ushijima S."/>
            <person name="Smith C.A."/>
            <person name="Donoghue J."/>
            <person name="Ahrendt S."/>
            <person name="Andreopoulos W."/>
            <person name="He G."/>
            <person name="LaButti K."/>
            <person name="Lipzen A."/>
            <person name="Ng V."/>
            <person name="Riley R."/>
            <person name="Sandor L."/>
            <person name="Barry K."/>
            <person name="Martinez A.T."/>
            <person name="Xiao Y."/>
            <person name="Gibbons J.G."/>
            <person name="Terashima K."/>
            <person name="Grigoriev I.V."/>
            <person name="Hibbett D."/>
        </authorList>
    </citation>
    <scope>NUCLEOTIDE SEQUENCE [LARGE SCALE GENOMIC DNA]</scope>
    <source>
        <strain evidence="3 4">TFB7810</strain>
    </source>
</reference>
<evidence type="ECO:0000259" key="2">
    <source>
        <dbReference type="Pfam" id="PF17667"/>
    </source>
</evidence>
<dbReference type="EMBL" id="JANVFU010000007">
    <property type="protein sequence ID" value="KAJ3743926.1"/>
    <property type="molecule type" value="Genomic_DNA"/>
</dbReference>
<dbReference type="PANTHER" id="PTHR38248">
    <property type="entry name" value="FUNK1 6"/>
    <property type="match status" value="1"/>
</dbReference>
<evidence type="ECO:0000256" key="1">
    <source>
        <dbReference type="SAM" id="MobiDB-lite"/>
    </source>
</evidence>
<dbReference type="GO" id="GO:0004672">
    <property type="term" value="F:protein kinase activity"/>
    <property type="evidence" value="ECO:0007669"/>
    <property type="project" value="InterPro"/>
</dbReference>
<feature type="region of interest" description="Disordered" evidence="1">
    <location>
        <begin position="355"/>
        <end position="375"/>
    </location>
</feature>
<dbReference type="InterPro" id="IPR040976">
    <property type="entry name" value="Pkinase_fungal"/>
</dbReference>
<protein>
    <recommendedName>
        <fullName evidence="2">Fungal-type protein kinase domain-containing protein</fullName>
    </recommendedName>
</protein>
<dbReference type="AlphaFoldDB" id="A0A9W8NZY0"/>
<evidence type="ECO:0000313" key="3">
    <source>
        <dbReference type="EMBL" id="KAJ3743926.1"/>
    </source>
</evidence>
<gene>
    <name evidence="3" type="ORF">DFH05DRAFT_1399098</name>
</gene>
<feature type="domain" description="Fungal-type protein kinase" evidence="2">
    <location>
        <begin position="505"/>
        <end position="652"/>
    </location>
</feature>
<dbReference type="Proteomes" id="UP001142393">
    <property type="component" value="Unassembled WGS sequence"/>
</dbReference>
<accession>A0A9W8NZY0</accession>
<dbReference type="SUPFAM" id="SSF56112">
    <property type="entry name" value="Protein kinase-like (PK-like)"/>
    <property type="match status" value="1"/>
</dbReference>
<sequence length="762" mass="86005">MSSVYSGDHGSPPISQQNLKEAMRYELNGQTWEFPVERLAQALSAKTRKPSASPSKPEQFDTLENYDLAIDKLDLQIDNAFHHFAHNKPETLLVKSDCPESEHHRGLIDFLNGGIRSSLTQLPKDHEALYRDLSFYVWDRPMKDAKLLKPDGAGVLGFEADELDSLFWSLLAEGGEQMAIPVETRDNWPNLVLQAGTDACCLFSASPLRQFVLVIGYNYEDHTLRFLVYHRGGCTSSEPLNLDQPKGQKGFIRLLVSILTWKTCADAGFPAWCNDAQVCLLGRNAGNNYPITVDVDHILRYSICIWGRAPRVLCIKVPIAFPVDEENPSEDLIPTLQDMEVREKVWQISDAAGQDLSNSTQSATGSAGTETSGLSSSNLIHTVSTIVISRARALTNVVEYVDHAIDWYPLDPLELKRGDSAVLKLCWVPDGVPRNLLIEPRLLRDCSGMFGVPKYLYSFRAHHKANCQTTNHLFLPPPAVDFETFRWDLWGKTNWEPEYLSLLGHVIEFAGHSLESAKDLRSLVRAVLHAHLGYYNMCQKNYQHRDLSIGNVLMVDEPIKTERFDIPNPNETQKEILDLCRNLGINDHCTGFVIDGDLAVDWDRHFTEENLATRSGTSEFMSSKLLNPVDRNHVHSPVDDYYSFFFLTQWACVFRDLSPEDKSEDSVILQDLRMRLAGGLDSRDAATYFITGVLNLKADQYGAFLSQAQQFLRDWDNSFTWINEWGNLAGSQVFTNAPSFRNIADRGLLSFLHVVDKSKLLE</sequence>
<proteinExistence type="predicted"/>